<accession>A0A085MQ86</accession>
<evidence type="ECO:0000256" key="1">
    <source>
        <dbReference type="SAM" id="MobiDB-lite"/>
    </source>
</evidence>
<feature type="region of interest" description="Disordered" evidence="1">
    <location>
        <begin position="33"/>
        <end position="56"/>
    </location>
</feature>
<protein>
    <submittedName>
        <fullName evidence="2">Uncharacterized protein</fullName>
    </submittedName>
</protein>
<proteinExistence type="predicted"/>
<dbReference type="EMBL" id="KL368034">
    <property type="protein sequence ID" value="KFD59382.1"/>
    <property type="molecule type" value="Genomic_DNA"/>
</dbReference>
<organism evidence="2">
    <name type="scientific">Trichuris suis</name>
    <name type="common">pig whipworm</name>
    <dbReference type="NCBI Taxonomy" id="68888"/>
    <lineage>
        <taxon>Eukaryota</taxon>
        <taxon>Metazoa</taxon>
        <taxon>Ecdysozoa</taxon>
        <taxon>Nematoda</taxon>
        <taxon>Enoplea</taxon>
        <taxon>Dorylaimia</taxon>
        <taxon>Trichinellida</taxon>
        <taxon>Trichuridae</taxon>
        <taxon>Trichuris</taxon>
    </lineage>
</organism>
<dbReference type="AlphaFoldDB" id="A0A085MQ86"/>
<reference evidence="2" key="1">
    <citation type="journal article" date="2014" name="Nat. Genet.">
        <title>Genome and transcriptome of the porcine whipworm Trichuris suis.</title>
        <authorList>
            <person name="Jex A.R."/>
            <person name="Nejsum P."/>
            <person name="Schwarz E.M."/>
            <person name="Hu L."/>
            <person name="Young N.D."/>
            <person name="Hall R.S."/>
            <person name="Korhonen P.K."/>
            <person name="Liao S."/>
            <person name="Thamsborg S."/>
            <person name="Xia J."/>
            <person name="Xu P."/>
            <person name="Wang S."/>
            <person name="Scheerlinck J.P."/>
            <person name="Hofmann A."/>
            <person name="Sternberg P.W."/>
            <person name="Wang J."/>
            <person name="Gasser R.B."/>
        </authorList>
    </citation>
    <scope>NUCLEOTIDE SEQUENCE [LARGE SCALE GENOMIC DNA]</scope>
    <source>
        <strain evidence="2">DCEP-RM93F</strain>
    </source>
</reference>
<evidence type="ECO:0000313" key="2">
    <source>
        <dbReference type="EMBL" id="KFD59382.1"/>
    </source>
</evidence>
<gene>
    <name evidence="2" type="ORF">M514_14103</name>
</gene>
<dbReference type="Proteomes" id="UP000030758">
    <property type="component" value="Unassembled WGS sequence"/>
</dbReference>
<name>A0A085MQ86_9BILA</name>
<sequence>MTGHENIIRKWTHKLEQAINSIQRSERRCKTRFTNRRSASCHQRKERKNTRKEIAETNKSLGTPTWNGGWSVMCFYWLSLKLKESTVRS</sequence>